<evidence type="ECO:0000313" key="2">
    <source>
        <dbReference type="Proteomes" id="UP000680185"/>
    </source>
</evidence>
<organism evidence="1 2">
    <name type="scientific">Candidatus Iainarchaeum sp</name>
    <dbReference type="NCBI Taxonomy" id="3101447"/>
    <lineage>
        <taxon>Archaea</taxon>
        <taxon>Candidatus Iainarchaeota</taxon>
        <taxon>Candidatus Iainarchaeia</taxon>
        <taxon>Candidatus Iainarchaeales</taxon>
        <taxon>Candidatus Iainarchaeaceae</taxon>
        <taxon>Candidatus Iainarchaeum</taxon>
    </lineage>
</organism>
<accession>A0A8T4KW81</accession>
<dbReference type="AlphaFoldDB" id="A0A8T4KW81"/>
<dbReference type="Proteomes" id="UP000680185">
    <property type="component" value="Unassembled WGS sequence"/>
</dbReference>
<reference evidence="1" key="2">
    <citation type="submission" date="2021-05" db="EMBL/GenBank/DDBJ databases">
        <title>Protein family content uncovers lineage relationships and bacterial pathway maintenance mechanisms in DPANN archaea.</title>
        <authorList>
            <person name="Castelle C.J."/>
            <person name="Meheust R."/>
            <person name="Jaffe A.L."/>
            <person name="Seitz K."/>
            <person name="Gong X."/>
            <person name="Baker B.J."/>
            <person name="Banfield J.F."/>
        </authorList>
    </citation>
    <scope>NUCLEOTIDE SEQUENCE</scope>
    <source>
        <strain evidence="1">RIFCSPLOWO2_01_FULL_43_13</strain>
    </source>
</reference>
<evidence type="ECO:0000313" key="1">
    <source>
        <dbReference type="EMBL" id="MBS3058254.1"/>
    </source>
</evidence>
<gene>
    <name evidence="1" type="ORF">J4478_02525</name>
</gene>
<comment type="caution">
    <text evidence="1">The sequence shown here is derived from an EMBL/GenBank/DDBJ whole genome shotgun (WGS) entry which is preliminary data.</text>
</comment>
<name>A0A8T4KW81_9ARCH</name>
<proteinExistence type="predicted"/>
<dbReference type="EMBL" id="JAGVWB010000018">
    <property type="protein sequence ID" value="MBS3058254.1"/>
    <property type="molecule type" value="Genomic_DNA"/>
</dbReference>
<protein>
    <submittedName>
        <fullName evidence="1">Uncharacterized protein</fullName>
    </submittedName>
</protein>
<sequence>MPKPTRKIQTRLVSFQELFSNKVGSRGLYFPSFRRRRPGLFGSDYTSQGRYPMHNDFLKKTRGKIRVFSDIGCAIVLGAPTTLEARNALGKNSAVYAVDVKEAKLEVKKDLEKKGLTLLGHDIAKAPLPVKCDAIRFANVSNWMWP</sequence>
<reference evidence="1" key="1">
    <citation type="submission" date="2021-03" db="EMBL/GenBank/DDBJ databases">
        <authorList>
            <person name="Jaffe A."/>
        </authorList>
    </citation>
    <scope>NUCLEOTIDE SEQUENCE</scope>
    <source>
        <strain evidence="1">RIFCSPLOWO2_01_FULL_43_13</strain>
    </source>
</reference>